<reference evidence="3 4" key="1">
    <citation type="journal article" date="2020" name="IScience">
        <title>Genome Sequencing of the Endangered Kingdonia uniflora (Circaeasteraceae, Ranunculales) Reveals Potential Mechanisms of Evolutionary Specialization.</title>
        <authorList>
            <person name="Sun Y."/>
            <person name="Deng T."/>
            <person name="Zhang A."/>
            <person name="Moore M.J."/>
            <person name="Landis J.B."/>
            <person name="Lin N."/>
            <person name="Zhang H."/>
            <person name="Zhang X."/>
            <person name="Huang J."/>
            <person name="Zhang X."/>
            <person name="Sun H."/>
            <person name="Wang H."/>
        </authorList>
    </citation>
    <scope>NUCLEOTIDE SEQUENCE [LARGE SCALE GENOMIC DNA]</scope>
    <source>
        <strain evidence="3">TB1705</strain>
        <tissue evidence="3">Leaf</tissue>
    </source>
</reference>
<keyword evidence="4" id="KW-1185">Reference proteome</keyword>
<dbReference type="EMBL" id="JACGCM010002614">
    <property type="protein sequence ID" value="KAF6138156.1"/>
    <property type="molecule type" value="Genomic_DNA"/>
</dbReference>
<dbReference type="OrthoDB" id="347124at2759"/>
<name>A0A7J7L681_9MAGN</name>
<feature type="compositionally biased region" description="Low complexity" evidence="1">
    <location>
        <begin position="1"/>
        <end position="23"/>
    </location>
</feature>
<feature type="region of interest" description="Disordered" evidence="1">
    <location>
        <begin position="1"/>
        <end position="24"/>
    </location>
</feature>
<evidence type="ECO:0000313" key="4">
    <source>
        <dbReference type="Proteomes" id="UP000541444"/>
    </source>
</evidence>
<protein>
    <submittedName>
        <fullName evidence="3">Uncharacterized protein</fullName>
    </submittedName>
</protein>
<dbReference type="Proteomes" id="UP000541444">
    <property type="component" value="Unassembled WGS sequence"/>
</dbReference>
<feature type="transmembrane region" description="Helical" evidence="2">
    <location>
        <begin position="137"/>
        <end position="163"/>
    </location>
</feature>
<sequence>MKTLAPTSSSSSLSLPLAKSTTTMEDRSETHESCYFQGCRKDANCKCEICLVSINATLDLIPTSAHSSLTNLSTSMSPSSERKSITYNRSKLWNSTPMARIPQTPTTPHLKSTAKTILSEKKEEKRMRNLGFGFGFYFWRLLMGISVIFAVISVFSSLVSALFQQILSPTIVKKVNERSLFGKDLIERIEFLQGNLSIIGSVKVSNCDSVDSFWELHKFDVGSDYEVCFLHGLDYLEKEDISCALSIYEHCMEDEVLDLNHDD</sequence>
<organism evidence="3 4">
    <name type="scientific">Kingdonia uniflora</name>
    <dbReference type="NCBI Taxonomy" id="39325"/>
    <lineage>
        <taxon>Eukaryota</taxon>
        <taxon>Viridiplantae</taxon>
        <taxon>Streptophyta</taxon>
        <taxon>Embryophyta</taxon>
        <taxon>Tracheophyta</taxon>
        <taxon>Spermatophyta</taxon>
        <taxon>Magnoliopsida</taxon>
        <taxon>Ranunculales</taxon>
        <taxon>Circaeasteraceae</taxon>
        <taxon>Kingdonia</taxon>
    </lineage>
</organism>
<dbReference type="AlphaFoldDB" id="A0A7J7L681"/>
<comment type="caution">
    <text evidence="3">The sequence shown here is derived from an EMBL/GenBank/DDBJ whole genome shotgun (WGS) entry which is preliminary data.</text>
</comment>
<evidence type="ECO:0000256" key="1">
    <source>
        <dbReference type="SAM" id="MobiDB-lite"/>
    </source>
</evidence>
<keyword evidence="2" id="KW-0472">Membrane</keyword>
<keyword evidence="2" id="KW-0812">Transmembrane</keyword>
<accession>A0A7J7L681</accession>
<evidence type="ECO:0000256" key="2">
    <source>
        <dbReference type="SAM" id="Phobius"/>
    </source>
</evidence>
<keyword evidence="2" id="KW-1133">Transmembrane helix</keyword>
<proteinExistence type="predicted"/>
<evidence type="ECO:0000313" key="3">
    <source>
        <dbReference type="EMBL" id="KAF6138156.1"/>
    </source>
</evidence>
<gene>
    <name evidence="3" type="ORF">GIB67_033570</name>
</gene>